<evidence type="ECO:0000313" key="5">
    <source>
        <dbReference type="Proteomes" id="UP001209540"/>
    </source>
</evidence>
<keyword evidence="1" id="KW-0677">Repeat</keyword>
<dbReference type="InterPro" id="IPR036770">
    <property type="entry name" value="Ankyrin_rpt-contain_sf"/>
</dbReference>
<dbReference type="SUPFAM" id="SSF48403">
    <property type="entry name" value="Ankyrin repeat"/>
    <property type="match status" value="1"/>
</dbReference>
<keyword evidence="5" id="KW-1185">Reference proteome</keyword>
<dbReference type="PANTHER" id="PTHR24171">
    <property type="entry name" value="ANKYRIN REPEAT DOMAIN-CONTAINING PROTEIN 39-RELATED"/>
    <property type="match status" value="1"/>
</dbReference>
<dbReference type="Pfam" id="PF12796">
    <property type="entry name" value="Ank_2"/>
    <property type="match status" value="1"/>
</dbReference>
<dbReference type="InterPro" id="IPR002110">
    <property type="entry name" value="Ankyrin_rpt"/>
</dbReference>
<feature type="repeat" description="ANK" evidence="3">
    <location>
        <begin position="28"/>
        <end position="60"/>
    </location>
</feature>
<dbReference type="PROSITE" id="PS50088">
    <property type="entry name" value="ANK_REPEAT"/>
    <property type="match status" value="2"/>
</dbReference>
<dbReference type="EMBL" id="JAIXMP010000009">
    <property type="protein sequence ID" value="KAI9268192.1"/>
    <property type="molecule type" value="Genomic_DNA"/>
</dbReference>
<evidence type="ECO:0000313" key="4">
    <source>
        <dbReference type="EMBL" id="KAI9268192.1"/>
    </source>
</evidence>
<dbReference type="SMART" id="SM00248">
    <property type="entry name" value="ANK"/>
    <property type="match status" value="2"/>
</dbReference>
<protein>
    <submittedName>
        <fullName evidence="4">Ankyrin repeat-containing domain protein</fullName>
    </submittedName>
</protein>
<comment type="caution">
    <text evidence="4">The sequence shown here is derived from an EMBL/GenBank/DDBJ whole genome shotgun (WGS) entry which is preliminary data.</text>
</comment>
<feature type="repeat" description="ANK" evidence="3">
    <location>
        <begin position="1"/>
        <end position="27"/>
    </location>
</feature>
<keyword evidence="2 3" id="KW-0040">ANK repeat</keyword>
<accession>A0AAD5PFU4</accession>
<evidence type="ECO:0000256" key="1">
    <source>
        <dbReference type="ARBA" id="ARBA00022737"/>
    </source>
</evidence>
<evidence type="ECO:0000256" key="3">
    <source>
        <dbReference type="PROSITE-ProRule" id="PRU00023"/>
    </source>
</evidence>
<gene>
    <name evidence="4" type="ORF">BDA99DRAFT_505109</name>
</gene>
<dbReference type="PROSITE" id="PS50297">
    <property type="entry name" value="ANK_REP_REGION"/>
    <property type="match status" value="2"/>
</dbReference>
<sequence>MIAASAGHLPVVESLVKHGADVSLQNEGGQTALHYAASKNRIDIVKLLLENKADTNQVNNIKQTPL</sequence>
<reference evidence="4" key="2">
    <citation type="submission" date="2023-02" db="EMBL/GenBank/DDBJ databases">
        <authorList>
            <consortium name="DOE Joint Genome Institute"/>
            <person name="Mondo S.J."/>
            <person name="Chang Y."/>
            <person name="Wang Y."/>
            <person name="Ahrendt S."/>
            <person name="Andreopoulos W."/>
            <person name="Barry K."/>
            <person name="Beard J."/>
            <person name="Benny G.L."/>
            <person name="Blankenship S."/>
            <person name="Bonito G."/>
            <person name="Cuomo C."/>
            <person name="Desiro A."/>
            <person name="Gervers K.A."/>
            <person name="Hundley H."/>
            <person name="Kuo A."/>
            <person name="LaButti K."/>
            <person name="Lang B.F."/>
            <person name="Lipzen A."/>
            <person name="O'Donnell K."/>
            <person name="Pangilinan J."/>
            <person name="Reynolds N."/>
            <person name="Sandor L."/>
            <person name="Smith M.W."/>
            <person name="Tsang A."/>
            <person name="Grigoriev I.V."/>
            <person name="Stajich J.E."/>
            <person name="Spatafora J.W."/>
        </authorList>
    </citation>
    <scope>NUCLEOTIDE SEQUENCE</scope>
    <source>
        <strain evidence="4">RSA 2281</strain>
    </source>
</reference>
<proteinExistence type="predicted"/>
<dbReference type="Proteomes" id="UP001209540">
    <property type="component" value="Unassembled WGS sequence"/>
</dbReference>
<dbReference type="Gene3D" id="1.25.40.20">
    <property type="entry name" value="Ankyrin repeat-containing domain"/>
    <property type="match status" value="2"/>
</dbReference>
<dbReference type="AlphaFoldDB" id="A0AAD5PFU4"/>
<organism evidence="4 5">
    <name type="scientific">Phascolomyces articulosus</name>
    <dbReference type="NCBI Taxonomy" id="60185"/>
    <lineage>
        <taxon>Eukaryota</taxon>
        <taxon>Fungi</taxon>
        <taxon>Fungi incertae sedis</taxon>
        <taxon>Mucoromycota</taxon>
        <taxon>Mucoromycotina</taxon>
        <taxon>Mucoromycetes</taxon>
        <taxon>Mucorales</taxon>
        <taxon>Lichtheimiaceae</taxon>
        <taxon>Phascolomyces</taxon>
    </lineage>
</organism>
<name>A0AAD5PFU4_9FUNG</name>
<evidence type="ECO:0000256" key="2">
    <source>
        <dbReference type="ARBA" id="ARBA00023043"/>
    </source>
</evidence>
<reference evidence="4" key="1">
    <citation type="journal article" date="2022" name="IScience">
        <title>Evolution of zygomycete secretomes and the origins of terrestrial fungal ecologies.</title>
        <authorList>
            <person name="Chang Y."/>
            <person name="Wang Y."/>
            <person name="Mondo S."/>
            <person name="Ahrendt S."/>
            <person name="Andreopoulos W."/>
            <person name="Barry K."/>
            <person name="Beard J."/>
            <person name="Benny G.L."/>
            <person name="Blankenship S."/>
            <person name="Bonito G."/>
            <person name="Cuomo C."/>
            <person name="Desiro A."/>
            <person name="Gervers K.A."/>
            <person name="Hundley H."/>
            <person name="Kuo A."/>
            <person name="LaButti K."/>
            <person name="Lang B.F."/>
            <person name="Lipzen A."/>
            <person name="O'Donnell K."/>
            <person name="Pangilinan J."/>
            <person name="Reynolds N."/>
            <person name="Sandor L."/>
            <person name="Smith M.E."/>
            <person name="Tsang A."/>
            <person name="Grigoriev I.V."/>
            <person name="Stajich J.E."/>
            <person name="Spatafora J.W."/>
        </authorList>
    </citation>
    <scope>NUCLEOTIDE SEQUENCE</scope>
    <source>
        <strain evidence="4">RSA 2281</strain>
    </source>
</reference>